<dbReference type="Proteomes" id="UP000193228">
    <property type="component" value="Unassembled WGS sequence"/>
</dbReference>
<dbReference type="AlphaFoldDB" id="A0A1X7IGU8"/>
<sequence length="212" mass="23387">MARDGSRSCVREFGERQRVRSWRTSSRPSVLRLRSPQAITRRTCRSSTAARRANSRALTSSAIVAPVRTTFQIPGWTKNTPRCRNVEPGPERAPRGGRKGTPARGRSQGLCAGPTLWPYCLPNRHSFAATIRFARALASASVGVPGFMSSTLPRTTASSTGPRAFSRCAYFSQGWGWASCCLLWVILLSIERRIADSGYWSRAFSCDSAKNR</sequence>
<dbReference type="EMBL" id="FXAT01000001">
    <property type="protein sequence ID" value="SMG13981.1"/>
    <property type="molecule type" value="Genomic_DNA"/>
</dbReference>
<accession>A0A1X7IGU8</accession>
<feature type="region of interest" description="Disordered" evidence="1">
    <location>
        <begin position="76"/>
        <end position="107"/>
    </location>
</feature>
<name>A0A1X7IGU8_9BURK</name>
<gene>
    <name evidence="2" type="ORF">SAMN06265784_101684</name>
</gene>
<organism evidence="2 3">
    <name type="scientific">Paraburkholderia susongensis</name>
    <dbReference type="NCBI Taxonomy" id="1515439"/>
    <lineage>
        <taxon>Bacteria</taxon>
        <taxon>Pseudomonadati</taxon>
        <taxon>Pseudomonadota</taxon>
        <taxon>Betaproteobacteria</taxon>
        <taxon>Burkholderiales</taxon>
        <taxon>Burkholderiaceae</taxon>
        <taxon>Paraburkholderia</taxon>
    </lineage>
</organism>
<dbReference type="STRING" id="1515439.SAMN06265784_101684"/>
<reference evidence="3" key="1">
    <citation type="submission" date="2017-04" db="EMBL/GenBank/DDBJ databases">
        <authorList>
            <person name="Varghese N."/>
            <person name="Submissions S."/>
        </authorList>
    </citation>
    <scope>NUCLEOTIDE SEQUENCE [LARGE SCALE GENOMIC DNA]</scope>
    <source>
        <strain evidence="3">LMG 29540</strain>
    </source>
</reference>
<protein>
    <submittedName>
        <fullName evidence="2">Uncharacterized protein</fullName>
    </submittedName>
</protein>
<keyword evidence="3" id="KW-1185">Reference proteome</keyword>
<evidence type="ECO:0000313" key="3">
    <source>
        <dbReference type="Proteomes" id="UP000193228"/>
    </source>
</evidence>
<evidence type="ECO:0000256" key="1">
    <source>
        <dbReference type="SAM" id="MobiDB-lite"/>
    </source>
</evidence>
<evidence type="ECO:0000313" key="2">
    <source>
        <dbReference type="EMBL" id="SMG13981.1"/>
    </source>
</evidence>
<proteinExistence type="predicted"/>